<evidence type="ECO:0000313" key="3">
    <source>
        <dbReference type="Proteomes" id="UP001156441"/>
    </source>
</evidence>
<organism evidence="2 3">
    <name type="scientific">Actinophytocola gossypii</name>
    <dbReference type="NCBI Taxonomy" id="2812003"/>
    <lineage>
        <taxon>Bacteria</taxon>
        <taxon>Bacillati</taxon>
        <taxon>Actinomycetota</taxon>
        <taxon>Actinomycetes</taxon>
        <taxon>Pseudonocardiales</taxon>
        <taxon>Pseudonocardiaceae</taxon>
    </lineage>
</organism>
<dbReference type="Gene3D" id="3.30.1310.10">
    <property type="entry name" value="Nucleoid-associated protein YbaB-like domain"/>
    <property type="match status" value="1"/>
</dbReference>
<evidence type="ECO:0000256" key="1">
    <source>
        <dbReference type="SAM" id="MobiDB-lite"/>
    </source>
</evidence>
<feature type="compositionally biased region" description="Pro residues" evidence="1">
    <location>
        <begin position="156"/>
        <end position="179"/>
    </location>
</feature>
<dbReference type="RefSeq" id="WP_260193115.1">
    <property type="nucleotide sequence ID" value="NZ_JAFFZE010000015.1"/>
</dbReference>
<accession>A0ABT2JCB7</accession>
<protein>
    <submittedName>
        <fullName evidence="2">YbaB/EbfC family nucleoid-associated protein</fullName>
    </submittedName>
</protein>
<dbReference type="InterPro" id="IPR004401">
    <property type="entry name" value="YbaB/EbfC"/>
</dbReference>
<dbReference type="Pfam" id="PF02575">
    <property type="entry name" value="YbaB_DNA_bd"/>
    <property type="match status" value="1"/>
</dbReference>
<dbReference type="InterPro" id="IPR036894">
    <property type="entry name" value="YbaB-like_sf"/>
</dbReference>
<feature type="region of interest" description="Disordered" evidence="1">
    <location>
        <begin position="1"/>
        <end position="23"/>
    </location>
</feature>
<evidence type="ECO:0000313" key="2">
    <source>
        <dbReference type="EMBL" id="MCT2585516.1"/>
    </source>
</evidence>
<dbReference type="Proteomes" id="UP001156441">
    <property type="component" value="Unassembled WGS sequence"/>
</dbReference>
<dbReference type="EMBL" id="JAFFZE010000015">
    <property type="protein sequence ID" value="MCT2585516.1"/>
    <property type="molecule type" value="Genomic_DNA"/>
</dbReference>
<reference evidence="2 3" key="1">
    <citation type="submission" date="2021-02" db="EMBL/GenBank/DDBJ databases">
        <title>Actinophytocola xerophila sp. nov., isolated from soil of cotton cropping field.</title>
        <authorList>
            <person name="Huang R."/>
            <person name="Chen X."/>
            <person name="Ge X."/>
            <person name="Liu W."/>
        </authorList>
    </citation>
    <scope>NUCLEOTIDE SEQUENCE [LARGE SCALE GENOMIC DNA]</scope>
    <source>
        <strain evidence="2 3">S1-96</strain>
    </source>
</reference>
<comment type="caution">
    <text evidence="2">The sequence shown here is derived from an EMBL/GenBank/DDBJ whole genome shotgun (WGS) entry which is preliminary data.</text>
</comment>
<proteinExistence type="predicted"/>
<dbReference type="SUPFAM" id="SSF82607">
    <property type="entry name" value="YbaB-like"/>
    <property type="match status" value="1"/>
</dbReference>
<sequence length="195" mass="20415">MDPANDPANGAKNPGNDPADRLNTWLTGFENRIAEMREKSEQLTQNFADSGATAASPDGGVRVTVGPTGALQDVQLAPSVTRFAPAELAGIINRTAAQAQRVAAHQVAAAFAPIAEGTDAMGMLRSFLPAPPEEASDAPEDGLAGVDELDQQAPPAQSPPPAPPQQQQPPPAPPQPPARPPRRPTNDDDDFEQPW</sequence>
<name>A0ABT2JCB7_9PSEU</name>
<gene>
    <name evidence="2" type="ORF">JT362_20545</name>
</gene>
<feature type="region of interest" description="Disordered" evidence="1">
    <location>
        <begin position="128"/>
        <end position="195"/>
    </location>
</feature>
<keyword evidence="3" id="KW-1185">Reference proteome</keyword>